<evidence type="ECO:0000313" key="3">
    <source>
        <dbReference type="Proteomes" id="UP000236732"/>
    </source>
</evidence>
<keyword evidence="1" id="KW-0732">Signal</keyword>
<evidence type="ECO:0000256" key="1">
    <source>
        <dbReference type="SAM" id="SignalP"/>
    </source>
</evidence>
<organism evidence="2 3">
    <name type="scientific">Nonomuraea solani</name>
    <dbReference type="NCBI Taxonomy" id="1144553"/>
    <lineage>
        <taxon>Bacteria</taxon>
        <taxon>Bacillati</taxon>
        <taxon>Actinomycetota</taxon>
        <taxon>Actinomycetes</taxon>
        <taxon>Streptosporangiales</taxon>
        <taxon>Streptosporangiaceae</taxon>
        <taxon>Nonomuraea</taxon>
    </lineage>
</organism>
<dbReference type="InterPro" id="IPR038128">
    <property type="entry name" value="Gamma_PGA_hydro_sf"/>
</dbReference>
<name>A0A1H6DS36_9ACTN</name>
<sequence>MPAIVTHVLSATLAMSVAFAPAADDTYKDYADLAASEVEGVDYRISTRRPTGSEVSHIAIHGGAIEGGTSQLAGHAARAGGHAFYAFEGIKSSGNGDLHITATAFDEPRALALQAKMTSTVSWHGAGGTEATTYVGGLDKELKKKVTAKLKAAGFAVAATVPSGLAGTNPLNIANRNKADMGLQLEITEAQRKRFFEDGKLNRAWTEDKAHWTTAFYSYVAAVNDALADG</sequence>
<accession>A0A1H6DS36</accession>
<keyword evidence="3" id="KW-1185">Reference proteome</keyword>
<dbReference type="OrthoDB" id="7721587at2"/>
<dbReference type="Proteomes" id="UP000236732">
    <property type="component" value="Unassembled WGS sequence"/>
</dbReference>
<dbReference type="AlphaFoldDB" id="A0A1H6DS36"/>
<protein>
    <submittedName>
        <fullName evidence="2">Phage-related replication protein YjqB, UPF0714/DUF867 family</fullName>
    </submittedName>
</protein>
<dbReference type="EMBL" id="FNVT01000006">
    <property type="protein sequence ID" value="SEG88192.1"/>
    <property type="molecule type" value="Genomic_DNA"/>
</dbReference>
<dbReference type="InterPro" id="IPR008585">
    <property type="entry name" value="Gamma_PGA_hydro"/>
</dbReference>
<gene>
    <name evidence="2" type="ORF">SAMN05444920_106200</name>
</gene>
<reference evidence="2 3" key="1">
    <citation type="submission" date="2016-10" db="EMBL/GenBank/DDBJ databases">
        <authorList>
            <person name="de Groot N.N."/>
        </authorList>
    </citation>
    <scope>NUCLEOTIDE SEQUENCE [LARGE SCALE GENOMIC DNA]</scope>
    <source>
        <strain evidence="2 3">CGMCC 4.7037</strain>
    </source>
</reference>
<proteinExistence type="predicted"/>
<dbReference type="Gene3D" id="3.40.630.100">
    <property type="entry name" value="Poly-gamma-glutamate hydrolase, zinc-binding motif"/>
    <property type="match status" value="1"/>
</dbReference>
<feature type="chain" id="PRO_5009296244" evidence="1">
    <location>
        <begin position="23"/>
        <end position="230"/>
    </location>
</feature>
<dbReference type="Pfam" id="PF05908">
    <property type="entry name" value="Gamma_PGA_hydro"/>
    <property type="match status" value="1"/>
</dbReference>
<dbReference type="RefSeq" id="WP_103958131.1">
    <property type="nucleotide sequence ID" value="NZ_FNVT01000006.1"/>
</dbReference>
<evidence type="ECO:0000313" key="2">
    <source>
        <dbReference type="EMBL" id="SEG88192.1"/>
    </source>
</evidence>
<feature type="signal peptide" evidence="1">
    <location>
        <begin position="1"/>
        <end position="22"/>
    </location>
</feature>